<dbReference type="STRING" id="490629.SAMN05216266_101696"/>
<evidence type="ECO:0008006" key="3">
    <source>
        <dbReference type="Google" id="ProtNLM"/>
    </source>
</evidence>
<keyword evidence="2" id="KW-1185">Reference proteome</keyword>
<dbReference type="Proteomes" id="UP000243799">
    <property type="component" value="Unassembled WGS sequence"/>
</dbReference>
<protein>
    <recommendedName>
        <fullName evidence="3">Ribbon-helix-helix protein, copG family</fullName>
    </recommendedName>
</protein>
<dbReference type="SUPFAM" id="SSF47598">
    <property type="entry name" value="Ribbon-helix-helix"/>
    <property type="match status" value="1"/>
</dbReference>
<dbReference type="RefSeq" id="WP_091669149.1">
    <property type="nucleotide sequence ID" value="NZ_FOKG01000001.1"/>
</dbReference>
<sequence length="78" mass="8658">MSKQIAVRLPDDLVEFIDRAVEHGTATSRAALVAQAVERERRRTVAARDAAILSGLHNDHDMDELAEYAARTPMNDLD</sequence>
<gene>
    <name evidence="1" type="ORF">SAMN05216266_101696</name>
</gene>
<dbReference type="GO" id="GO:0006355">
    <property type="term" value="P:regulation of DNA-templated transcription"/>
    <property type="evidence" value="ECO:0007669"/>
    <property type="project" value="InterPro"/>
</dbReference>
<proteinExistence type="predicted"/>
<reference evidence="2" key="1">
    <citation type="submission" date="2016-10" db="EMBL/GenBank/DDBJ databases">
        <authorList>
            <person name="Varghese N."/>
            <person name="Submissions S."/>
        </authorList>
    </citation>
    <scope>NUCLEOTIDE SEQUENCE [LARGE SCALE GENOMIC DNA]</scope>
    <source>
        <strain evidence="2">CGMCC 4.3568</strain>
    </source>
</reference>
<organism evidence="1 2">
    <name type="scientific">Amycolatopsis marina</name>
    <dbReference type="NCBI Taxonomy" id="490629"/>
    <lineage>
        <taxon>Bacteria</taxon>
        <taxon>Bacillati</taxon>
        <taxon>Actinomycetota</taxon>
        <taxon>Actinomycetes</taxon>
        <taxon>Pseudonocardiales</taxon>
        <taxon>Pseudonocardiaceae</taxon>
        <taxon>Amycolatopsis</taxon>
    </lineage>
</organism>
<dbReference type="CDD" id="cd22231">
    <property type="entry name" value="RHH_NikR_HicB-like"/>
    <property type="match status" value="1"/>
</dbReference>
<accession>A0A1I0W2P5</accession>
<name>A0A1I0W2P5_9PSEU</name>
<evidence type="ECO:0000313" key="1">
    <source>
        <dbReference type="EMBL" id="SFA82989.1"/>
    </source>
</evidence>
<evidence type="ECO:0000313" key="2">
    <source>
        <dbReference type="Proteomes" id="UP000243799"/>
    </source>
</evidence>
<dbReference type="AlphaFoldDB" id="A0A1I0W2P5"/>
<dbReference type="EMBL" id="FOKG01000001">
    <property type="protein sequence ID" value="SFA82989.1"/>
    <property type="molecule type" value="Genomic_DNA"/>
</dbReference>
<dbReference type="NCBIfam" id="NF041551">
    <property type="entry name" value="YlcI_YnfO_N"/>
    <property type="match status" value="1"/>
</dbReference>
<dbReference type="InterPro" id="IPR010985">
    <property type="entry name" value="Ribbon_hlx_hlx"/>
</dbReference>